<dbReference type="Proteomes" id="UP000179324">
    <property type="component" value="Unassembled WGS sequence"/>
</dbReference>
<keyword evidence="5" id="KW-0028">Amino-acid biosynthesis</keyword>
<feature type="active site" description="Proton donor" evidence="7">
    <location>
        <position position="333"/>
    </location>
</feature>
<dbReference type="InterPro" id="IPR022643">
    <property type="entry name" value="De-COase2_C"/>
</dbReference>
<dbReference type="HAMAP" id="MF_02120">
    <property type="entry name" value="LysA"/>
    <property type="match status" value="1"/>
</dbReference>
<comment type="function">
    <text evidence="5">Specifically catalyzes the decarboxylation of meso-diaminopimelate (meso-DAP) to L-lysine.</text>
</comment>
<evidence type="ECO:0000256" key="8">
    <source>
        <dbReference type="RuleBase" id="RU003738"/>
    </source>
</evidence>
<evidence type="ECO:0000259" key="10">
    <source>
        <dbReference type="Pfam" id="PF02784"/>
    </source>
</evidence>
<evidence type="ECO:0000256" key="7">
    <source>
        <dbReference type="PIRSR" id="PIRSR600183-50"/>
    </source>
</evidence>
<dbReference type="PRINTS" id="PR01179">
    <property type="entry name" value="ODADCRBXLASE"/>
</dbReference>
<dbReference type="CDD" id="cd06828">
    <property type="entry name" value="PLPDE_III_DapDC"/>
    <property type="match status" value="1"/>
</dbReference>
<comment type="caution">
    <text evidence="11">The sequence shown here is derived from an EMBL/GenBank/DDBJ whole genome shotgun (WGS) entry which is preliminary data.</text>
</comment>
<dbReference type="Pfam" id="PF00278">
    <property type="entry name" value="Orn_DAP_Arg_deC"/>
    <property type="match status" value="1"/>
</dbReference>
<feature type="binding site" evidence="5">
    <location>
        <position position="267"/>
    </location>
    <ligand>
        <name>substrate</name>
    </ligand>
</feature>
<dbReference type="InterPro" id="IPR009006">
    <property type="entry name" value="Ala_racemase/Decarboxylase_C"/>
</dbReference>
<dbReference type="PROSITE" id="PS00878">
    <property type="entry name" value="ODR_DC_2_1"/>
    <property type="match status" value="1"/>
</dbReference>
<keyword evidence="3 5" id="KW-0663">Pyridoxal phosphate</keyword>
<dbReference type="PANTHER" id="PTHR43727:SF2">
    <property type="entry name" value="GROUP IV DECARBOXYLASE"/>
    <property type="match status" value="1"/>
</dbReference>
<evidence type="ECO:0000313" key="12">
    <source>
        <dbReference type="Proteomes" id="UP000179324"/>
    </source>
</evidence>
<dbReference type="EMBL" id="MFKI01000023">
    <property type="protein sequence ID" value="OGG38819.1"/>
    <property type="molecule type" value="Genomic_DNA"/>
</dbReference>
<dbReference type="SUPFAM" id="SSF50621">
    <property type="entry name" value="Alanine racemase C-terminal domain-like"/>
    <property type="match status" value="1"/>
</dbReference>
<dbReference type="GO" id="GO:0009089">
    <property type="term" value="P:lysine biosynthetic process via diaminopimelate"/>
    <property type="evidence" value="ECO:0007669"/>
    <property type="project" value="UniProtKB-UniRule"/>
</dbReference>
<feature type="binding site" evidence="5">
    <location>
        <position position="303"/>
    </location>
    <ligand>
        <name>substrate</name>
    </ligand>
</feature>
<dbReference type="EC" id="4.1.1.20" evidence="5 6"/>
<dbReference type="InterPro" id="IPR000183">
    <property type="entry name" value="Orn/DAP/Arg_de-COase"/>
</dbReference>
<dbReference type="Gene3D" id="2.40.37.10">
    <property type="entry name" value="Lyase, Ornithine Decarboxylase, Chain A, domain 1"/>
    <property type="match status" value="1"/>
</dbReference>
<sequence length="393" mass="43850">MSKNRKLANSGISPLQLTEKFGSPLYVYDGDLIGRRCRELKPSFSGLVLYYASKANENPEIVRLIAKAGFGIETVSPEEIRVARRVGVPVSKITFTCSSIDEDELVWIVKQRVRVHLDSLTQVEMFGRNFPGRDISVRLNQGIGAGHHAHVITGGSDSKFGIDISHLSELRELAKKYGLRVIGLHQHIGSNILEIPIFIKAMEKLCDRALRFPDLKHLDFGGGFGVPYKPSEKKLNLKKLGGKVKAVLRRFEKRYGKQVEFSFEPGRYLVAEVGSLLVRVNDIKRNPTRTFIGVNSGMNHLIRPALYGSYHEVLNATHPRNRSEKVTIAGNMCESGDLLAKNRFLPSPEIGDILVVKNAGAYGYSMSSHYNLRPRPAEILVLKHSAKVIRKAI</sequence>
<organism evidence="11 12">
    <name type="scientific">Candidatus Jorgensenbacteria bacterium GWC1_48_12</name>
    <dbReference type="NCBI Taxonomy" id="1798469"/>
    <lineage>
        <taxon>Bacteria</taxon>
        <taxon>Candidatus Joergenseniibacteriota</taxon>
    </lineage>
</organism>
<evidence type="ECO:0000256" key="1">
    <source>
        <dbReference type="ARBA" id="ARBA00001933"/>
    </source>
</evidence>
<dbReference type="InterPro" id="IPR002986">
    <property type="entry name" value="DAP_deCOOHase_LysA"/>
</dbReference>
<dbReference type="GO" id="GO:0008836">
    <property type="term" value="F:diaminopimelate decarboxylase activity"/>
    <property type="evidence" value="ECO:0007669"/>
    <property type="project" value="UniProtKB-UniRule"/>
</dbReference>
<dbReference type="InterPro" id="IPR022653">
    <property type="entry name" value="De-COase2_pyr-phos_BS"/>
</dbReference>
<evidence type="ECO:0000256" key="5">
    <source>
        <dbReference type="HAMAP-Rule" id="MF_02120"/>
    </source>
</evidence>
<dbReference type="InterPro" id="IPR029066">
    <property type="entry name" value="PLP-binding_barrel"/>
</dbReference>
<dbReference type="Gene3D" id="3.20.20.10">
    <property type="entry name" value="Alanine racemase"/>
    <property type="match status" value="1"/>
</dbReference>
<feature type="binding site" evidence="5">
    <location>
        <position position="223"/>
    </location>
    <ligand>
        <name>pyridoxal 5'-phosphate</name>
        <dbReference type="ChEBI" id="CHEBI:597326"/>
    </ligand>
</feature>
<reference evidence="11 12" key="1">
    <citation type="journal article" date="2016" name="Nat. Commun.">
        <title>Thousands of microbial genomes shed light on interconnected biogeochemical processes in an aquifer system.</title>
        <authorList>
            <person name="Anantharaman K."/>
            <person name="Brown C.T."/>
            <person name="Hug L.A."/>
            <person name="Sharon I."/>
            <person name="Castelle C.J."/>
            <person name="Probst A.J."/>
            <person name="Thomas B.C."/>
            <person name="Singh A."/>
            <person name="Wilkins M.J."/>
            <person name="Karaoz U."/>
            <person name="Brodie E.L."/>
            <person name="Williams K.H."/>
            <person name="Hubbard S.S."/>
            <person name="Banfield J.F."/>
        </authorList>
    </citation>
    <scope>NUCLEOTIDE SEQUENCE [LARGE SCALE GENOMIC DNA]</scope>
</reference>
<dbReference type="GO" id="GO:0030170">
    <property type="term" value="F:pyridoxal phosphate binding"/>
    <property type="evidence" value="ECO:0007669"/>
    <property type="project" value="UniProtKB-UniRule"/>
</dbReference>
<feature type="modified residue" description="N6-(pyridoxal phosphate)lysine" evidence="5 7">
    <location>
        <position position="54"/>
    </location>
</feature>
<evidence type="ECO:0000313" key="11">
    <source>
        <dbReference type="EMBL" id="OGG38819.1"/>
    </source>
</evidence>
<dbReference type="UniPathway" id="UPA00034">
    <property type="reaction ID" value="UER00027"/>
</dbReference>
<dbReference type="AlphaFoldDB" id="A0A1F6BPG3"/>
<comment type="cofactor">
    <cofactor evidence="1 5 7 8">
        <name>pyridoxal 5'-phosphate</name>
        <dbReference type="ChEBI" id="CHEBI:597326"/>
    </cofactor>
</comment>
<evidence type="ECO:0000259" key="9">
    <source>
        <dbReference type="Pfam" id="PF00278"/>
    </source>
</evidence>
<feature type="binding site" evidence="5">
    <location>
        <begin position="264"/>
        <end position="267"/>
    </location>
    <ligand>
        <name>pyridoxal 5'-phosphate</name>
        <dbReference type="ChEBI" id="CHEBI:597326"/>
    </ligand>
</feature>
<name>A0A1F6BPG3_9BACT</name>
<feature type="binding site" evidence="5">
    <location>
        <position position="362"/>
    </location>
    <ligand>
        <name>substrate</name>
    </ligand>
</feature>
<dbReference type="SUPFAM" id="SSF51419">
    <property type="entry name" value="PLP-binding barrel"/>
    <property type="match status" value="1"/>
</dbReference>
<comment type="subunit">
    <text evidence="5">Homodimer.</text>
</comment>
<proteinExistence type="inferred from homology"/>
<dbReference type="Pfam" id="PF02784">
    <property type="entry name" value="Orn_Arg_deC_N"/>
    <property type="match status" value="1"/>
</dbReference>
<evidence type="ECO:0000256" key="4">
    <source>
        <dbReference type="ARBA" id="ARBA00023239"/>
    </source>
</evidence>
<feature type="domain" description="Orn/DAP/Arg decarboxylase 2 C-terminal" evidence="9">
    <location>
        <begin position="26"/>
        <end position="360"/>
    </location>
</feature>
<keyword evidence="2 5" id="KW-0210">Decarboxylase</keyword>
<comment type="pathway">
    <text evidence="5 8">Amino-acid biosynthesis; L-lysine biosynthesis via DAP pathway; L-lysine from DL-2,6-diaminopimelate: step 1/1.</text>
</comment>
<evidence type="ECO:0000256" key="2">
    <source>
        <dbReference type="ARBA" id="ARBA00022793"/>
    </source>
</evidence>
<dbReference type="FunFam" id="3.20.20.10:FF:000003">
    <property type="entry name" value="Diaminopimelate decarboxylase"/>
    <property type="match status" value="1"/>
</dbReference>
<dbReference type="NCBIfam" id="TIGR01048">
    <property type="entry name" value="lysA"/>
    <property type="match status" value="1"/>
</dbReference>
<keyword evidence="4 5" id="KW-0456">Lyase</keyword>
<feature type="binding site" evidence="5">
    <location>
        <position position="334"/>
    </location>
    <ligand>
        <name>substrate</name>
    </ligand>
</feature>
<accession>A0A1F6BPG3</accession>
<feature type="binding site" evidence="5">
    <location>
        <position position="307"/>
    </location>
    <ligand>
        <name>substrate</name>
    </ligand>
</feature>
<dbReference type="InterPro" id="IPR022644">
    <property type="entry name" value="De-COase2_N"/>
</dbReference>
<keyword evidence="5 8" id="KW-0457">Lysine biosynthesis</keyword>
<evidence type="ECO:0000256" key="6">
    <source>
        <dbReference type="NCBIfam" id="TIGR01048"/>
    </source>
</evidence>
<gene>
    <name evidence="5" type="primary">lysA</name>
    <name evidence="11" type="ORF">A2127_02400</name>
</gene>
<protein>
    <recommendedName>
        <fullName evidence="5 6">Diaminopimelate decarboxylase</fullName>
        <shortName evidence="5">DAP decarboxylase</shortName>
        <shortName evidence="5">DAPDC</shortName>
        <ecNumber evidence="5 6">4.1.1.20</ecNumber>
    </recommendedName>
</protein>
<feature type="domain" description="Orn/DAP/Arg decarboxylase 2 N-terminal" evidence="10">
    <location>
        <begin position="33"/>
        <end position="271"/>
    </location>
</feature>
<dbReference type="PANTHER" id="PTHR43727">
    <property type="entry name" value="DIAMINOPIMELATE DECARBOXYLASE"/>
    <property type="match status" value="1"/>
</dbReference>
<dbReference type="PRINTS" id="PR01181">
    <property type="entry name" value="DAPDCRBXLASE"/>
</dbReference>
<feature type="binding site" evidence="5">
    <location>
        <position position="362"/>
    </location>
    <ligand>
        <name>pyridoxal 5'-phosphate</name>
        <dbReference type="ChEBI" id="CHEBI:597326"/>
    </ligand>
</feature>
<evidence type="ECO:0000256" key="3">
    <source>
        <dbReference type="ARBA" id="ARBA00022898"/>
    </source>
</evidence>
<comment type="catalytic activity">
    <reaction evidence="5 8">
        <text>meso-2,6-diaminopimelate + H(+) = L-lysine + CO2</text>
        <dbReference type="Rhea" id="RHEA:15101"/>
        <dbReference type="ChEBI" id="CHEBI:15378"/>
        <dbReference type="ChEBI" id="CHEBI:16526"/>
        <dbReference type="ChEBI" id="CHEBI:32551"/>
        <dbReference type="ChEBI" id="CHEBI:57791"/>
        <dbReference type="EC" id="4.1.1.20"/>
    </reaction>
</comment>
<comment type="similarity">
    <text evidence="5">Belongs to the Orn/Lys/Arg decarboxylase class-II family. LysA subfamily.</text>
</comment>